<protein>
    <submittedName>
        <fullName evidence="1">Uncharacterized protein</fullName>
    </submittedName>
</protein>
<keyword evidence="2" id="KW-1185">Reference proteome</keyword>
<proteinExistence type="predicted"/>
<reference evidence="1 2" key="1">
    <citation type="submission" date="2019-07" db="EMBL/GenBank/DDBJ databases">
        <title>Whole genome shotgun sequence of Cellulomonas xylanilytica NBRC 101102.</title>
        <authorList>
            <person name="Hosoyama A."/>
            <person name="Uohara A."/>
            <person name="Ohji S."/>
            <person name="Ichikawa N."/>
        </authorList>
    </citation>
    <scope>NUCLEOTIDE SEQUENCE [LARGE SCALE GENOMIC DNA]</scope>
    <source>
        <strain evidence="1 2">NBRC 101102</strain>
    </source>
</reference>
<gene>
    <name evidence="1" type="ORF">CXY01_04900</name>
</gene>
<sequence length="610" mass="64471">MALIMVIGVSMVLALLAISAVSYAIGSQRKARGDQDWNAAMAAAYAAVEEYQSRLANDPGYFVYGNPAATFAPTSVLNLPTGASANPAFGLGASGSWANIAGSGGAAQFRYEVDNSKYYASGTLRLRATGRAGGETRSLVADLRQRGFIDFLYFTNYEIIDPVISGATGTCEIYRYAGRNTASPPTGCGAINFRTGDVIDGPLHTNDAFQIDGSPTFKGWTTTSYNPTSGLNYFGTGTPSFPAMPAGKPVYEPILAMPATNTELKKETRPDLPLDVPRPGCLYTGPTSIVLKANGKMQVRSPWTKWTSPISGVNNSGCGTPGATGLGSSTGQEINAPDNNVVYVQNVPSLSTDANYWAPGATGTPVCLAESHAPTGTNVRNAAGNPVGYPATGEYIANASVYGCRSGDLFVEGVVNAKATLAAENYIYITNDIVYDNSEDDILGLVGQNAVWVWKPEKQTVSSATTLTNQTSAQRTSLEAIGYTCVPSGTRFNCTGRTFTPSGDELVADTHRRIDAAILSVAHTFMVQNYDRGDPRGTLTVNGAIAQKFRGTVGTGSGATVSTGYLKDYKYDKRFSYVAPPKFLSPTSTTYGVNVWVEIAPVFGADGTYR</sequence>
<dbReference type="Proteomes" id="UP000321118">
    <property type="component" value="Unassembled WGS sequence"/>
</dbReference>
<dbReference type="EMBL" id="BJUB01000001">
    <property type="protein sequence ID" value="GEK19970.1"/>
    <property type="molecule type" value="Genomic_DNA"/>
</dbReference>
<evidence type="ECO:0000313" key="1">
    <source>
        <dbReference type="EMBL" id="GEK19970.1"/>
    </source>
</evidence>
<comment type="caution">
    <text evidence="1">The sequence shown here is derived from an EMBL/GenBank/DDBJ whole genome shotgun (WGS) entry which is preliminary data.</text>
</comment>
<accession>A0A510V3V1</accession>
<name>A0A510V3V1_9CELL</name>
<dbReference type="AlphaFoldDB" id="A0A510V3V1"/>
<evidence type="ECO:0000313" key="2">
    <source>
        <dbReference type="Proteomes" id="UP000321118"/>
    </source>
</evidence>
<organism evidence="1 2">
    <name type="scientific">Cellulomonas xylanilytica</name>
    <dbReference type="NCBI Taxonomy" id="233583"/>
    <lineage>
        <taxon>Bacteria</taxon>
        <taxon>Bacillati</taxon>
        <taxon>Actinomycetota</taxon>
        <taxon>Actinomycetes</taxon>
        <taxon>Micrococcales</taxon>
        <taxon>Cellulomonadaceae</taxon>
        <taxon>Cellulomonas</taxon>
    </lineage>
</organism>